<comment type="caution">
    <text evidence="1">The sequence shown here is derived from an EMBL/GenBank/DDBJ whole genome shotgun (WGS) entry which is preliminary data.</text>
</comment>
<organism evidence="1 2">
    <name type="scientific">Nocardia acididurans</name>
    <dbReference type="NCBI Taxonomy" id="2802282"/>
    <lineage>
        <taxon>Bacteria</taxon>
        <taxon>Bacillati</taxon>
        <taxon>Actinomycetota</taxon>
        <taxon>Actinomycetes</taxon>
        <taxon>Mycobacteriales</taxon>
        <taxon>Nocardiaceae</taxon>
        <taxon>Nocardia</taxon>
    </lineage>
</organism>
<protein>
    <submittedName>
        <fullName evidence="1">Uncharacterized protein</fullName>
    </submittedName>
</protein>
<dbReference type="Proteomes" id="UP000602198">
    <property type="component" value="Unassembled WGS sequence"/>
</dbReference>
<gene>
    <name evidence="1" type="ORF">JK358_12430</name>
</gene>
<sequence length="142" mass="15767">MTIGLDMSGEQSTVSELKPVGIYREMYRKPRTDLPSLRDSYTDATIEDRDLVAQYMNSATPIFDVAADVTDLLNPAQSIPSGPSLLSDGEWIWRADSVHYLANYPLTIPPQFLTHVRANAYRPAPGVDVANPLFDDAITAYF</sequence>
<dbReference type="RefSeq" id="WP_201946967.1">
    <property type="nucleotide sequence ID" value="NZ_JAERRJ010000004.1"/>
</dbReference>
<keyword evidence="2" id="KW-1185">Reference proteome</keyword>
<evidence type="ECO:0000313" key="2">
    <source>
        <dbReference type="Proteomes" id="UP000602198"/>
    </source>
</evidence>
<reference evidence="1 2" key="1">
    <citation type="submission" date="2021-01" db="EMBL/GenBank/DDBJ databases">
        <title>WGS of actinomycetes isolated from Thailand.</title>
        <authorList>
            <person name="Thawai C."/>
        </authorList>
    </citation>
    <scope>NUCLEOTIDE SEQUENCE [LARGE SCALE GENOMIC DNA]</scope>
    <source>
        <strain evidence="1 2">LPG 2</strain>
    </source>
</reference>
<accession>A0ABS1M4S1</accession>
<dbReference type="EMBL" id="JAERRJ010000004">
    <property type="protein sequence ID" value="MBL1075199.1"/>
    <property type="molecule type" value="Genomic_DNA"/>
</dbReference>
<name>A0ABS1M4S1_9NOCA</name>
<evidence type="ECO:0000313" key="1">
    <source>
        <dbReference type="EMBL" id="MBL1075199.1"/>
    </source>
</evidence>
<proteinExistence type="predicted"/>